<comment type="caution">
    <text evidence="2">The sequence shown here is derived from an EMBL/GenBank/DDBJ whole genome shotgun (WGS) entry which is preliminary data.</text>
</comment>
<feature type="chain" id="PRO_5030114252" description="Acylphosphatase-like domain-containing protein" evidence="1">
    <location>
        <begin position="25"/>
        <end position="161"/>
    </location>
</feature>
<sequence>MAVAGARLAGATVLLLCLALVSHASDVPAGWRMRDRFGGFRFECRGAFDRDAWALQVRDYADELSGFGWVQLSPVGTVVGEFRGTKQTAPWMREFLEAGPDESAAFACAVEEYPDTKIRFHFSHFKVMDPRRRSCFRKPPHACGPIDAAAAEASAGAREEL</sequence>
<evidence type="ECO:0000256" key="1">
    <source>
        <dbReference type="SAM" id="SignalP"/>
    </source>
</evidence>
<name>A0A5A8DMJ2_CAFRO</name>
<proteinExistence type="predicted"/>
<dbReference type="AlphaFoldDB" id="A0A5A8DMJ2"/>
<accession>A0A5A8DMJ2</accession>
<evidence type="ECO:0000313" key="3">
    <source>
        <dbReference type="Proteomes" id="UP000324907"/>
    </source>
</evidence>
<protein>
    <recommendedName>
        <fullName evidence="4">Acylphosphatase-like domain-containing protein</fullName>
    </recommendedName>
</protein>
<gene>
    <name evidence="2" type="ORF">FNF28_03306</name>
</gene>
<dbReference type="EMBL" id="VLTL01000043">
    <property type="protein sequence ID" value="KAA0165924.1"/>
    <property type="molecule type" value="Genomic_DNA"/>
</dbReference>
<feature type="signal peptide" evidence="1">
    <location>
        <begin position="1"/>
        <end position="24"/>
    </location>
</feature>
<keyword evidence="1" id="KW-0732">Signal</keyword>
<reference evidence="2 3" key="1">
    <citation type="submission" date="2019-07" db="EMBL/GenBank/DDBJ databases">
        <title>Genomes of Cafeteria roenbergensis.</title>
        <authorList>
            <person name="Fischer M.G."/>
            <person name="Hackl T."/>
            <person name="Roman M."/>
        </authorList>
    </citation>
    <scope>NUCLEOTIDE SEQUENCE [LARGE SCALE GENOMIC DNA]</scope>
    <source>
        <strain evidence="2 3">RCC970-E3</strain>
    </source>
</reference>
<evidence type="ECO:0008006" key="4">
    <source>
        <dbReference type="Google" id="ProtNLM"/>
    </source>
</evidence>
<organism evidence="2 3">
    <name type="scientific">Cafeteria roenbergensis</name>
    <name type="common">Marine flagellate</name>
    <dbReference type="NCBI Taxonomy" id="33653"/>
    <lineage>
        <taxon>Eukaryota</taxon>
        <taxon>Sar</taxon>
        <taxon>Stramenopiles</taxon>
        <taxon>Bigyra</taxon>
        <taxon>Opalozoa</taxon>
        <taxon>Bicosoecida</taxon>
        <taxon>Cafeteriaceae</taxon>
        <taxon>Cafeteria</taxon>
    </lineage>
</organism>
<evidence type="ECO:0000313" key="2">
    <source>
        <dbReference type="EMBL" id="KAA0165924.1"/>
    </source>
</evidence>
<dbReference type="Proteomes" id="UP000324907">
    <property type="component" value="Unassembled WGS sequence"/>
</dbReference>